<evidence type="ECO:0000256" key="2">
    <source>
        <dbReference type="ARBA" id="ARBA00022448"/>
    </source>
</evidence>
<evidence type="ECO:0000256" key="7">
    <source>
        <dbReference type="SAM" id="MobiDB-lite"/>
    </source>
</evidence>
<feature type="transmembrane region" description="Helical" evidence="8">
    <location>
        <begin position="201"/>
        <end position="221"/>
    </location>
</feature>
<feature type="compositionally biased region" description="Basic and acidic residues" evidence="7">
    <location>
        <begin position="653"/>
        <end position="664"/>
    </location>
</feature>
<reference evidence="10" key="1">
    <citation type="journal article" date="2019" name="Int. J. Syst. Evol. Microbiol.">
        <title>The Global Catalogue of Microorganisms (GCM) 10K type strain sequencing project: providing services to taxonomists for standard genome sequencing and annotation.</title>
        <authorList>
            <consortium name="The Broad Institute Genomics Platform"/>
            <consortium name="The Broad Institute Genome Sequencing Center for Infectious Disease"/>
            <person name="Wu L."/>
            <person name="Ma J."/>
        </authorList>
    </citation>
    <scope>NUCLEOTIDE SEQUENCE [LARGE SCALE GENOMIC DNA]</scope>
    <source>
        <strain evidence="10">JCM 17939</strain>
    </source>
</reference>
<feature type="transmembrane region" description="Helical" evidence="8">
    <location>
        <begin position="458"/>
        <end position="482"/>
    </location>
</feature>
<keyword evidence="6 8" id="KW-0472">Membrane</keyword>
<evidence type="ECO:0000256" key="4">
    <source>
        <dbReference type="ARBA" id="ARBA00022692"/>
    </source>
</evidence>
<feature type="transmembrane region" description="Helical" evidence="8">
    <location>
        <begin position="520"/>
        <end position="542"/>
    </location>
</feature>
<dbReference type="EMBL" id="BAABHK010000009">
    <property type="protein sequence ID" value="GAA4631570.1"/>
    <property type="molecule type" value="Genomic_DNA"/>
</dbReference>
<evidence type="ECO:0000256" key="5">
    <source>
        <dbReference type="ARBA" id="ARBA00022989"/>
    </source>
</evidence>
<evidence type="ECO:0000256" key="1">
    <source>
        <dbReference type="ARBA" id="ARBA00004651"/>
    </source>
</evidence>
<sequence length="694" mass="71280">MAPPPPALPVAGRPATDRNLGPGLVLILPAAVLALVSLVVPTGQTIVRSFQDSRFLLQSHRFVGLDNYGTILKEGDFWRALGFSIGISVVPILVAVLVAPALAAALDQAGTWPRRIGRVLMSLPLVVFSPVAVAVAWRMGQVTGKGGVATIFGRIDSPDKAATVIPLVTAAALFGAVCGLALLVFLPVLRARAEGRRITPAMLAVGAIVALAAVATSLQAFTFPAVLGESPKSTTLAGLQYSVAFQRANLGLGSAVATITGLILTVLGVGATLIAIRTSLGIKLTPAPRRGAAEPGPRPDAARSVIAILAVVVALIITILGSWPWLSALFSSGHGPSSGASTGKIYLNTWVPPLLNALVSVGVAFLAALGIGGLRPLGRRSELLLLPFAPWLFVGIGPLSVSGFENERSLKLLDKFASLFSPIWVSVPALLILTLFCRRHAARWRAQRTTGAPAAPSFFATVVVPALPLAGLLAGAITLIGAQGLLWPILVTGGAGNRTAPLELTNRVSQFFTANAQVGLTTPIVAVVLVFIALAALQIFYLDRLVITTGPDEEAVGMPVAAQQPGWPAPAPALGGPGLPPPSGPPVSYAPPPGYAPPVGYGPPSPYGPPPGYASQPGYGPPPGYAPPPPQAPASPDATSADPKPKPPAVPESKPDSMPEPKSDDSDDEASSGPKEEDPRPEDASDDPPRGESD</sequence>
<dbReference type="SUPFAM" id="SSF161098">
    <property type="entry name" value="MetI-like"/>
    <property type="match status" value="1"/>
</dbReference>
<feature type="transmembrane region" description="Helical" evidence="8">
    <location>
        <begin position="416"/>
        <end position="437"/>
    </location>
</feature>
<feature type="transmembrane region" description="Helical" evidence="8">
    <location>
        <begin position="255"/>
        <end position="276"/>
    </location>
</feature>
<evidence type="ECO:0000256" key="3">
    <source>
        <dbReference type="ARBA" id="ARBA00022475"/>
    </source>
</evidence>
<feature type="compositionally biased region" description="Pro residues" evidence="7">
    <location>
        <begin position="619"/>
        <end position="633"/>
    </location>
</feature>
<feature type="transmembrane region" description="Helical" evidence="8">
    <location>
        <begin position="80"/>
        <end position="106"/>
    </location>
</feature>
<evidence type="ECO:0008006" key="11">
    <source>
        <dbReference type="Google" id="ProtNLM"/>
    </source>
</evidence>
<dbReference type="PANTHER" id="PTHR43227">
    <property type="entry name" value="BLL4140 PROTEIN"/>
    <property type="match status" value="1"/>
</dbReference>
<evidence type="ECO:0000313" key="10">
    <source>
        <dbReference type="Proteomes" id="UP001501442"/>
    </source>
</evidence>
<accession>A0ABP8UJK6</accession>
<feature type="transmembrane region" description="Helical" evidence="8">
    <location>
        <begin position="164"/>
        <end position="189"/>
    </location>
</feature>
<protein>
    <recommendedName>
        <fullName evidence="11">Sugar ABC transporter permease</fullName>
    </recommendedName>
</protein>
<dbReference type="Proteomes" id="UP001501442">
    <property type="component" value="Unassembled WGS sequence"/>
</dbReference>
<comment type="subcellular location">
    <subcellularLocation>
        <location evidence="1">Cell membrane</location>
        <topology evidence="1">Multi-pass membrane protein</topology>
    </subcellularLocation>
</comment>
<proteinExistence type="predicted"/>
<dbReference type="PANTHER" id="PTHR43227:SF8">
    <property type="entry name" value="DIACETYLCHITOBIOSE UPTAKE SYSTEM PERMEASE PROTEIN DASB"/>
    <property type="match status" value="1"/>
</dbReference>
<keyword evidence="4 8" id="KW-0812">Transmembrane</keyword>
<evidence type="ECO:0000313" key="9">
    <source>
        <dbReference type="EMBL" id="GAA4631570.1"/>
    </source>
</evidence>
<keyword evidence="2" id="KW-0813">Transport</keyword>
<dbReference type="InterPro" id="IPR050809">
    <property type="entry name" value="UgpAE/MalFG_permease"/>
</dbReference>
<organism evidence="9 10">
    <name type="scientific">Actinoallomurus vinaceus</name>
    <dbReference type="NCBI Taxonomy" id="1080074"/>
    <lineage>
        <taxon>Bacteria</taxon>
        <taxon>Bacillati</taxon>
        <taxon>Actinomycetota</taxon>
        <taxon>Actinomycetes</taxon>
        <taxon>Streptosporangiales</taxon>
        <taxon>Thermomonosporaceae</taxon>
        <taxon>Actinoallomurus</taxon>
    </lineage>
</organism>
<feature type="transmembrane region" description="Helical" evidence="8">
    <location>
        <begin position="118"/>
        <end position="137"/>
    </location>
</feature>
<feature type="region of interest" description="Disordered" evidence="7">
    <location>
        <begin position="607"/>
        <end position="694"/>
    </location>
</feature>
<keyword evidence="3" id="KW-1003">Cell membrane</keyword>
<gene>
    <name evidence="9" type="ORF">GCM10023196_061520</name>
</gene>
<dbReference type="InterPro" id="IPR035906">
    <property type="entry name" value="MetI-like_sf"/>
</dbReference>
<dbReference type="Gene3D" id="1.10.3720.10">
    <property type="entry name" value="MetI-like"/>
    <property type="match status" value="1"/>
</dbReference>
<feature type="region of interest" description="Disordered" evidence="7">
    <location>
        <begin position="567"/>
        <end position="586"/>
    </location>
</feature>
<keyword evidence="5 8" id="KW-1133">Transmembrane helix</keyword>
<feature type="transmembrane region" description="Helical" evidence="8">
    <location>
        <begin position="305"/>
        <end position="330"/>
    </location>
</feature>
<feature type="transmembrane region" description="Helical" evidence="8">
    <location>
        <begin position="383"/>
        <end position="404"/>
    </location>
</feature>
<feature type="transmembrane region" description="Helical" evidence="8">
    <location>
        <begin position="350"/>
        <end position="371"/>
    </location>
</feature>
<evidence type="ECO:0000256" key="8">
    <source>
        <dbReference type="SAM" id="Phobius"/>
    </source>
</evidence>
<keyword evidence="10" id="KW-1185">Reference proteome</keyword>
<dbReference type="RefSeq" id="WP_345434597.1">
    <property type="nucleotide sequence ID" value="NZ_BAABHK010000009.1"/>
</dbReference>
<feature type="compositionally biased region" description="Basic and acidic residues" evidence="7">
    <location>
        <begin position="674"/>
        <end position="694"/>
    </location>
</feature>
<feature type="transmembrane region" description="Helical" evidence="8">
    <location>
        <begin position="20"/>
        <end position="40"/>
    </location>
</feature>
<comment type="caution">
    <text evidence="9">The sequence shown here is derived from an EMBL/GenBank/DDBJ whole genome shotgun (WGS) entry which is preliminary data.</text>
</comment>
<evidence type="ECO:0000256" key="6">
    <source>
        <dbReference type="ARBA" id="ARBA00023136"/>
    </source>
</evidence>
<name>A0ABP8UJK6_9ACTN</name>